<feature type="compositionally biased region" description="Polar residues" evidence="1">
    <location>
        <begin position="216"/>
        <end position="228"/>
    </location>
</feature>
<keyword evidence="2" id="KW-0472">Membrane</keyword>
<reference evidence="3" key="1">
    <citation type="journal article" date="2020" name="Stud. Mycol.">
        <title>101 Dothideomycetes genomes: a test case for predicting lifestyles and emergence of pathogens.</title>
        <authorList>
            <person name="Haridas S."/>
            <person name="Albert R."/>
            <person name="Binder M."/>
            <person name="Bloem J."/>
            <person name="Labutti K."/>
            <person name="Salamov A."/>
            <person name="Andreopoulos B."/>
            <person name="Baker S."/>
            <person name="Barry K."/>
            <person name="Bills G."/>
            <person name="Bluhm B."/>
            <person name="Cannon C."/>
            <person name="Castanera R."/>
            <person name="Culley D."/>
            <person name="Daum C."/>
            <person name="Ezra D."/>
            <person name="Gonzalez J."/>
            <person name="Henrissat B."/>
            <person name="Kuo A."/>
            <person name="Liang C."/>
            <person name="Lipzen A."/>
            <person name="Lutzoni F."/>
            <person name="Magnuson J."/>
            <person name="Mondo S."/>
            <person name="Nolan M."/>
            <person name="Ohm R."/>
            <person name="Pangilinan J."/>
            <person name="Park H.-J."/>
            <person name="Ramirez L."/>
            <person name="Alfaro M."/>
            <person name="Sun H."/>
            <person name="Tritt A."/>
            <person name="Yoshinaga Y."/>
            <person name="Zwiers L.-H."/>
            <person name="Turgeon B."/>
            <person name="Goodwin S."/>
            <person name="Spatafora J."/>
            <person name="Crous P."/>
            <person name="Grigoriev I."/>
        </authorList>
    </citation>
    <scope>NUCLEOTIDE SEQUENCE</scope>
    <source>
        <strain evidence="3">CBS 122681</strain>
    </source>
</reference>
<evidence type="ECO:0000256" key="1">
    <source>
        <dbReference type="SAM" id="MobiDB-lite"/>
    </source>
</evidence>
<keyword evidence="2" id="KW-0812">Transmembrane</keyword>
<accession>A0A6A6TFL3</accession>
<feature type="region of interest" description="Disordered" evidence="1">
    <location>
        <begin position="311"/>
        <end position="364"/>
    </location>
</feature>
<feature type="region of interest" description="Disordered" evidence="1">
    <location>
        <begin position="410"/>
        <end position="519"/>
    </location>
</feature>
<keyword evidence="4" id="KW-1185">Reference proteome</keyword>
<feature type="compositionally biased region" description="Basic and acidic residues" evidence="1">
    <location>
        <begin position="282"/>
        <end position="293"/>
    </location>
</feature>
<feature type="transmembrane region" description="Helical" evidence="2">
    <location>
        <begin position="596"/>
        <end position="614"/>
    </location>
</feature>
<feature type="compositionally biased region" description="Polar residues" evidence="1">
    <location>
        <begin position="326"/>
        <end position="340"/>
    </location>
</feature>
<name>A0A6A6TFL3_9PLEO</name>
<feature type="compositionally biased region" description="Low complexity" evidence="1">
    <location>
        <begin position="251"/>
        <end position="278"/>
    </location>
</feature>
<evidence type="ECO:0000313" key="3">
    <source>
        <dbReference type="EMBL" id="KAF2658690.1"/>
    </source>
</evidence>
<dbReference type="Proteomes" id="UP000799324">
    <property type="component" value="Unassembled WGS sequence"/>
</dbReference>
<keyword evidence="2" id="KW-1133">Transmembrane helix</keyword>
<proteinExistence type="predicted"/>
<feature type="region of interest" description="Disordered" evidence="1">
    <location>
        <begin position="183"/>
        <end position="297"/>
    </location>
</feature>
<feature type="compositionally biased region" description="Polar residues" evidence="1">
    <location>
        <begin position="415"/>
        <end position="439"/>
    </location>
</feature>
<protein>
    <submittedName>
        <fullName evidence="3">Uncharacterized protein</fullName>
    </submittedName>
</protein>
<sequence length="621" mass="68716">MSSYKSTLGNHFTKALFVSCRPGLRLQTIKDITCFNRPIQHMSHQCDYYAGIRGGAEDTAEDIKDGDPAIEESSAHDGGKCKEEDVKISHPDGQPSAPNGFEEHDPGTRGALWSDYTDDLVTGQLLNTHLLGQAGVVVEFPNDGNDATRLHIYNACKAINDNIEFLMLRLNFRVVPPQTPVPISNAPQATAPEKEASTSHKNHARPAKESSAVIRQPNNGQRSDASSSEEPKWSHVRLGSYSEKISRPTLQSPISQTPTWQTPITQTPISQTPISQTPKSQTPDRKQAADSKKSPRQADYLSLAQLEKLSQSQIKQRSRPPFVLGSATTQKSTSRPSHSQQTRRHSAVPKPEASTSPSAPDDGNLALRHRRITSSQAGLISNSLSRVFMSTVEYDNPEVVEALNSRALLPKNSDRASSSKGGHPTTSENQFDAMSGQTSRQRRVDSPYPSDEEKERPSDRRSTLDHSQPELRSLPSFESTKLDDDSGQSSETVVAHDSDHAPAPGPQANSDRSTKDIESDHAQPDWIECTKCRCPVCCSSAENFVSVLKDHVDQERKAVREDFEHLQRNDLILQHNIKEVARRKSCDCLHWGSCEVIFFCVLVFCLGMATYYYTKWLPSVA</sequence>
<feature type="region of interest" description="Disordered" evidence="1">
    <location>
        <begin position="59"/>
        <end position="109"/>
    </location>
</feature>
<organism evidence="3 4">
    <name type="scientific">Lophiostoma macrostomum CBS 122681</name>
    <dbReference type="NCBI Taxonomy" id="1314788"/>
    <lineage>
        <taxon>Eukaryota</taxon>
        <taxon>Fungi</taxon>
        <taxon>Dikarya</taxon>
        <taxon>Ascomycota</taxon>
        <taxon>Pezizomycotina</taxon>
        <taxon>Dothideomycetes</taxon>
        <taxon>Pleosporomycetidae</taxon>
        <taxon>Pleosporales</taxon>
        <taxon>Lophiostomataceae</taxon>
        <taxon>Lophiostoma</taxon>
    </lineage>
</organism>
<feature type="compositionally biased region" description="Basic and acidic residues" evidence="1">
    <location>
        <begin position="61"/>
        <end position="90"/>
    </location>
</feature>
<evidence type="ECO:0000256" key="2">
    <source>
        <dbReference type="SAM" id="Phobius"/>
    </source>
</evidence>
<feature type="compositionally biased region" description="Basic and acidic residues" evidence="1">
    <location>
        <begin position="451"/>
        <end position="469"/>
    </location>
</feature>
<gene>
    <name evidence="3" type="ORF">K491DRAFT_253854</name>
</gene>
<dbReference type="AlphaFoldDB" id="A0A6A6TFL3"/>
<evidence type="ECO:0000313" key="4">
    <source>
        <dbReference type="Proteomes" id="UP000799324"/>
    </source>
</evidence>
<dbReference type="EMBL" id="MU004313">
    <property type="protein sequence ID" value="KAF2658690.1"/>
    <property type="molecule type" value="Genomic_DNA"/>
</dbReference>